<comment type="caution">
    <text evidence="1">The sequence shown here is derived from an EMBL/GenBank/DDBJ whole genome shotgun (WGS) entry which is preliminary data.</text>
</comment>
<dbReference type="STRING" id="70996.SE18_13655"/>
<dbReference type="PATRIC" id="fig|70996.4.peg.3357"/>
<dbReference type="RefSeq" id="WP_054535016.1">
    <property type="nucleotide sequence ID" value="NZ_LGKP01000022.1"/>
</dbReference>
<reference evidence="1 2" key="1">
    <citation type="submission" date="2015-07" db="EMBL/GenBank/DDBJ databases">
        <title>Whole genome sequence of Herpetosiphon geysericola DSM 7119.</title>
        <authorList>
            <person name="Hemp J."/>
            <person name="Ward L.M."/>
            <person name="Pace L.A."/>
            <person name="Fischer W.W."/>
        </authorList>
    </citation>
    <scope>NUCLEOTIDE SEQUENCE [LARGE SCALE GENOMIC DNA]</scope>
    <source>
        <strain evidence="1 2">DSM 7119</strain>
    </source>
</reference>
<organism evidence="1 2">
    <name type="scientific">Herpetosiphon geysericola</name>
    <dbReference type="NCBI Taxonomy" id="70996"/>
    <lineage>
        <taxon>Bacteria</taxon>
        <taxon>Bacillati</taxon>
        <taxon>Chloroflexota</taxon>
        <taxon>Chloroflexia</taxon>
        <taxon>Herpetosiphonales</taxon>
        <taxon>Herpetosiphonaceae</taxon>
        <taxon>Herpetosiphon</taxon>
    </lineage>
</organism>
<name>A0A0P6Y7Y2_9CHLR</name>
<protein>
    <submittedName>
        <fullName evidence="1">Uncharacterized protein</fullName>
    </submittedName>
</protein>
<sequence>MIPSSLNPPQVFQKSTPRNVKEVPFVELADGRLQGVISSGSDIQRVYVAYFEARSLNFYCSTNNNRPCGGLRGSPCNHLINLLEEGIKQFGIPAILKYLQSAHDPTTITTIGDFLKLAGHITHQAHGAIFSRFLGSLQLLELPLSALPLPEMDWFAGGA</sequence>
<dbReference type="Proteomes" id="UP000050277">
    <property type="component" value="Unassembled WGS sequence"/>
</dbReference>
<accession>A0A0P6Y7Y2</accession>
<evidence type="ECO:0000313" key="1">
    <source>
        <dbReference type="EMBL" id="KPL85943.1"/>
    </source>
</evidence>
<dbReference type="EMBL" id="LGKP01000022">
    <property type="protein sequence ID" value="KPL85943.1"/>
    <property type="molecule type" value="Genomic_DNA"/>
</dbReference>
<dbReference type="AlphaFoldDB" id="A0A0P6Y7Y2"/>
<evidence type="ECO:0000313" key="2">
    <source>
        <dbReference type="Proteomes" id="UP000050277"/>
    </source>
</evidence>
<proteinExistence type="predicted"/>
<dbReference type="OrthoDB" id="5510165at2"/>
<gene>
    <name evidence="1" type="ORF">SE18_13655</name>
</gene>
<keyword evidence="2" id="KW-1185">Reference proteome</keyword>